<feature type="domain" description="EamA" evidence="6">
    <location>
        <begin position="8"/>
        <end position="138"/>
    </location>
</feature>
<feature type="domain" description="EamA" evidence="6">
    <location>
        <begin position="151"/>
        <end position="283"/>
    </location>
</feature>
<keyword evidence="2 5" id="KW-0812">Transmembrane</keyword>
<keyword evidence="3 5" id="KW-1133">Transmembrane helix</keyword>
<evidence type="ECO:0000259" key="6">
    <source>
        <dbReference type="Pfam" id="PF00892"/>
    </source>
</evidence>
<evidence type="ECO:0000256" key="2">
    <source>
        <dbReference type="ARBA" id="ARBA00022692"/>
    </source>
</evidence>
<evidence type="ECO:0000256" key="5">
    <source>
        <dbReference type="SAM" id="Phobius"/>
    </source>
</evidence>
<evidence type="ECO:0000313" key="8">
    <source>
        <dbReference type="Proteomes" id="UP000244924"/>
    </source>
</evidence>
<protein>
    <recommendedName>
        <fullName evidence="6">EamA domain-containing protein</fullName>
    </recommendedName>
</protein>
<dbReference type="AlphaFoldDB" id="A0A2R8B1X7"/>
<feature type="transmembrane region" description="Helical" evidence="5">
    <location>
        <begin position="33"/>
        <end position="53"/>
    </location>
</feature>
<proteinExistence type="predicted"/>
<evidence type="ECO:0000256" key="3">
    <source>
        <dbReference type="ARBA" id="ARBA00022989"/>
    </source>
</evidence>
<reference evidence="7 8" key="1">
    <citation type="submission" date="2018-03" db="EMBL/GenBank/DDBJ databases">
        <authorList>
            <person name="Keele B.F."/>
        </authorList>
    </citation>
    <scope>NUCLEOTIDE SEQUENCE [LARGE SCALE GENOMIC DNA]</scope>
    <source>
        <strain evidence="7 8">CECT 8626</strain>
    </source>
</reference>
<dbReference type="Proteomes" id="UP000244924">
    <property type="component" value="Unassembled WGS sequence"/>
</dbReference>
<dbReference type="InterPro" id="IPR000620">
    <property type="entry name" value="EamA_dom"/>
</dbReference>
<feature type="transmembrane region" description="Helical" evidence="5">
    <location>
        <begin position="176"/>
        <end position="200"/>
    </location>
</feature>
<accession>A0A2R8B1X7</accession>
<organism evidence="7 8">
    <name type="scientific">Albidovulum aquaemixtae</name>
    <dbReference type="NCBI Taxonomy" id="1542388"/>
    <lineage>
        <taxon>Bacteria</taxon>
        <taxon>Pseudomonadati</taxon>
        <taxon>Pseudomonadota</taxon>
        <taxon>Alphaproteobacteria</taxon>
        <taxon>Rhodobacterales</taxon>
        <taxon>Paracoccaceae</taxon>
        <taxon>Albidovulum</taxon>
    </lineage>
</organism>
<dbReference type="Gene3D" id="1.10.3730.20">
    <property type="match status" value="1"/>
</dbReference>
<dbReference type="GO" id="GO:0016020">
    <property type="term" value="C:membrane"/>
    <property type="evidence" value="ECO:0007669"/>
    <property type="project" value="UniProtKB-SubCell"/>
</dbReference>
<dbReference type="PANTHER" id="PTHR32322:SF9">
    <property type="entry name" value="AMINO-ACID METABOLITE EFFLUX PUMP-RELATED"/>
    <property type="match status" value="1"/>
</dbReference>
<feature type="transmembrane region" description="Helical" evidence="5">
    <location>
        <begin position="267"/>
        <end position="288"/>
    </location>
</feature>
<dbReference type="PANTHER" id="PTHR32322">
    <property type="entry name" value="INNER MEMBRANE TRANSPORTER"/>
    <property type="match status" value="1"/>
</dbReference>
<dbReference type="EMBL" id="OMOQ01000001">
    <property type="protein sequence ID" value="SPH16646.1"/>
    <property type="molecule type" value="Genomic_DNA"/>
</dbReference>
<gene>
    <name evidence="7" type="ORF">DEA8626_00157</name>
</gene>
<feature type="transmembrane region" description="Helical" evidence="5">
    <location>
        <begin position="7"/>
        <end position="27"/>
    </location>
</feature>
<dbReference type="OrthoDB" id="9810556at2"/>
<feature type="transmembrane region" description="Helical" evidence="5">
    <location>
        <begin position="125"/>
        <end position="144"/>
    </location>
</feature>
<evidence type="ECO:0000256" key="1">
    <source>
        <dbReference type="ARBA" id="ARBA00004141"/>
    </source>
</evidence>
<name>A0A2R8B1X7_9RHOB</name>
<feature type="transmembrane region" description="Helical" evidence="5">
    <location>
        <begin position="90"/>
        <end position="113"/>
    </location>
</feature>
<dbReference type="InterPro" id="IPR050638">
    <property type="entry name" value="AA-Vitamin_Transporters"/>
</dbReference>
<dbReference type="Pfam" id="PF00892">
    <property type="entry name" value="EamA"/>
    <property type="match status" value="2"/>
</dbReference>
<evidence type="ECO:0000313" key="7">
    <source>
        <dbReference type="EMBL" id="SPH16646.1"/>
    </source>
</evidence>
<feature type="transmembrane region" description="Helical" evidence="5">
    <location>
        <begin position="150"/>
        <end position="169"/>
    </location>
</feature>
<dbReference type="SUPFAM" id="SSF103481">
    <property type="entry name" value="Multidrug resistance efflux transporter EmrE"/>
    <property type="match status" value="2"/>
</dbReference>
<feature type="transmembrane region" description="Helical" evidence="5">
    <location>
        <begin position="241"/>
        <end position="261"/>
    </location>
</feature>
<comment type="subcellular location">
    <subcellularLocation>
        <location evidence="1">Membrane</location>
        <topology evidence="1">Multi-pass membrane protein</topology>
    </subcellularLocation>
</comment>
<evidence type="ECO:0000256" key="4">
    <source>
        <dbReference type="ARBA" id="ARBA00023136"/>
    </source>
</evidence>
<dbReference type="InterPro" id="IPR037185">
    <property type="entry name" value="EmrE-like"/>
</dbReference>
<dbReference type="RefSeq" id="WP_108851173.1">
    <property type="nucleotide sequence ID" value="NZ_OMOQ01000001.1"/>
</dbReference>
<feature type="transmembrane region" description="Helical" evidence="5">
    <location>
        <begin position="65"/>
        <end position="84"/>
    </location>
</feature>
<sequence length="297" mass="30856">MPLGYWALIFLIGIGWGSSFLFNEILLAELGPFTVGLGRVGFGAAGCWAWLVLSGTSARLPVRTVFGLFLLGTVFFAMPFSLYPLSQQHIPSGVAGIINAMTPVMVVIVSHFWQGGERASWAKSAGVVSGFAGIAVLTSPVLGAGAGAEFWAILTALAAPLCYGVAANFARRFGAVAPAVIATWSLTGATLAVAPVALGLEGLPVVTRAETWASLAMIGFVLTSAAFITFYWLLPRAGATTTSTATFIAPVSAVMLGAWVLGERMLAAHLTGMALILLGLVLIDARLLRWAGKAAAR</sequence>
<feature type="transmembrane region" description="Helical" evidence="5">
    <location>
        <begin position="212"/>
        <end position="234"/>
    </location>
</feature>
<keyword evidence="8" id="KW-1185">Reference proteome</keyword>
<keyword evidence="4 5" id="KW-0472">Membrane</keyword>